<feature type="region of interest" description="Disordered" evidence="5">
    <location>
        <begin position="83"/>
        <end position="109"/>
    </location>
</feature>
<feature type="transmembrane region" description="Helical" evidence="6">
    <location>
        <begin position="265"/>
        <end position="285"/>
    </location>
</feature>
<dbReference type="InterPro" id="IPR012404">
    <property type="entry name" value="UCP036436"/>
</dbReference>
<dbReference type="Proteomes" id="UP001303373">
    <property type="component" value="Chromosome 6"/>
</dbReference>
<evidence type="ECO:0000256" key="2">
    <source>
        <dbReference type="ARBA" id="ARBA00022692"/>
    </source>
</evidence>
<dbReference type="PANTHER" id="PTHR13146">
    <property type="match status" value="1"/>
</dbReference>
<proteinExistence type="predicted"/>
<dbReference type="PANTHER" id="PTHR13146:SF0">
    <property type="entry name" value="SOLUTE CARRIER FAMILY 35 MEMBER F6"/>
    <property type="match status" value="1"/>
</dbReference>
<feature type="chain" id="PRO_5042822773" description="Integral membrane protein" evidence="7">
    <location>
        <begin position="23"/>
        <end position="448"/>
    </location>
</feature>
<dbReference type="GO" id="GO:0015165">
    <property type="term" value="F:pyrimidine nucleotide-sugar transmembrane transporter activity"/>
    <property type="evidence" value="ECO:0007669"/>
    <property type="project" value="InterPro"/>
</dbReference>
<evidence type="ECO:0000256" key="5">
    <source>
        <dbReference type="SAM" id="MobiDB-lite"/>
    </source>
</evidence>
<evidence type="ECO:0000256" key="3">
    <source>
        <dbReference type="ARBA" id="ARBA00022989"/>
    </source>
</evidence>
<feature type="signal peptide" evidence="7">
    <location>
        <begin position="1"/>
        <end position="22"/>
    </location>
</feature>
<feature type="transmembrane region" description="Helical" evidence="6">
    <location>
        <begin position="203"/>
        <end position="220"/>
    </location>
</feature>
<sequence>MSNRALVPVLVGLMLLTGCCNTLLTKYQDMQCVADCGTKHPKNFEQPVIQTLQMFVGESGCWLVVFAGYLFNLARKSKDSAAAYQPVENQDSDDEAADSDDDEMGPGMTTSQTLVDATNAYAKPLIDAEGGGHERKPLEGWKVTLLALPAICDICGTTLMNVGLLFTAASIYQMTRGALVLFVGLFSVIFLKHRLGAWKWGSLFIVVLGVALVGLAGALGNRPSAYPTPPGGETGSESHKDMVHRALHMARKAISTTEYHTVAETILGILMIAGAQIFTASQFVIEESIMEKYSKDPIQVVGWEGVFGFSVTLIIMGVMHALVGQTDAGKGGYFDARAAFDQMFHNRAIAVTSFLIMISIGGFNFFGLSVTRMISATSRSTIDTCRTLFIWVISLALGWETFKWLQVVGFALLVYGTSVFNEIVRPPTIDFLRRQRRGRNNASESEQA</sequence>
<comment type="subcellular location">
    <subcellularLocation>
        <location evidence="1">Membrane</location>
        <topology evidence="1">Multi-pass membrane protein</topology>
    </subcellularLocation>
</comment>
<dbReference type="AlphaFoldDB" id="A0AAQ3RCI1"/>
<keyword evidence="3 6" id="KW-1133">Transmembrane helix</keyword>
<dbReference type="Pfam" id="PF04142">
    <property type="entry name" value="Nuc_sug_transp"/>
    <property type="match status" value="1"/>
</dbReference>
<feature type="transmembrane region" description="Helical" evidence="6">
    <location>
        <begin position="143"/>
        <end position="165"/>
    </location>
</feature>
<dbReference type="SUPFAM" id="SSF103481">
    <property type="entry name" value="Multidrug resistance efflux transporter EmrE"/>
    <property type="match status" value="1"/>
</dbReference>
<feature type="transmembrane region" description="Helical" evidence="6">
    <location>
        <begin position="306"/>
        <end position="324"/>
    </location>
</feature>
<evidence type="ECO:0000256" key="6">
    <source>
        <dbReference type="SAM" id="Phobius"/>
    </source>
</evidence>
<dbReference type="PIRSF" id="PIRSF036436">
    <property type="entry name" value="UCP036436"/>
    <property type="match status" value="1"/>
</dbReference>
<feature type="compositionally biased region" description="Acidic residues" evidence="5">
    <location>
        <begin position="90"/>
        <end position="104"/>
    </location>
</feature>
<keyword evidence="4 6" id="KW-0472">Membrane</keyword>
<evidence type="ECO:0000256" key="1">
    <source>
        <dbReference type="ARBA" id="ARBA00004141"/>
    </source>
</evidence>
<keyword evidence="2 6" id="KW-0812">Transmembrane</keyword>
<organism evidence="8 9">
    <name type="scientific">Acrodontium crateriforme</name>
    <dbReference type="NCBI Taxonomy" id="150365"/>
    <lineage>
        <taxon>Eukaryota</taxon>
        <taxon>Fungi</taxon>
        <taxon>Dikarya</taxon>
        <taxon>Ascomycota</taxon>
        <taxon>Pezizomycotina</taxon>
        <taxon>Dothideomycetes</taxon>
        <taxon>Dothideomycetidae</taxon>
        <taxon>Mycosphaerellales</taxon>
        <taxon>Teratosphaeriaceae</taxon>
        <taxon>Acrodontium</taxon>
    </lineage>
</organism>
<dbReference type="InterPro" id="IPR007271">
    <property type="entry name" value="Nuc_sug_transpt"/>
</dbReference>
<dbReference type="PROSITE" id="PS51257">
    <property type="entry name" value="PROKAR_LIPOPROTEIN"/>
    <property type="match status" value="1"/>
</dbReference>
<accession>A0AAQ3RCI1</accession>
<feature type="transmembrane region" description="Helical" evidence="6">
    <location>
        <begin position="52"/>
        <end position="71"/>
    </location>
</feature>
<evidence type="ECO:0000313" key="8">
    <source>
        <dbReference type="EMBL" id="WPH01348.1"/>
    </source>
</evidence>
<protein>
    <recommendedName>
        <fullName evidence="10">Integral membrane protein</fullName>
    </recommendedName>
</protein>
<dbReference type="EMBL" id="CP138585">
    <property type="protein sequence ID" value="WPH01348.1"/>
    <property type="molecule type" value="Genomic_DNA"/>
</dbReference>
<evidence type="ECO:0000313" key="9">
    <source>
        <dbReference type="Proteomes" id="UP001303373"/>
    </source>
</evidence>
<name>A0AAQ3RCI1_9PEZI</name>
<dbReference type="GO" id="GO:0000139">
    <property type="term" value="C:Golgi membrane"/>
    <property type="evidence" value="ECO:0007669"/>
    <property type="project" value="InterPro"/>
</dbReference>
<evidence type="ECO:0000256" key="4">
    <source>
        <dbReference type="ARBA" id="ARBA00023136"/>
    </source>
</evidence>
<reference evidence="8 9" key="1">
    <citation type="submission" date="2023-11" db="EMBL/GenBank/DDBJ databases">
        <title>An acidophilic fungus is an integral part of prey digestion in a carnivorous sundew plant.</title>
        <authorList>
            <person name="Tsai I.J."/>
        </authorList>
    </citation>
    <scope>NUCLEOTIDE SEQUENCE [LARGE SCALE GENOMIC DNA]</scope>
    <source>
        <strain evidence="8">169a</strain>
    </source>
</reference>
<keyword evidence="9" id="KW-1185">Reference proteome</keyword>
<feature type="transmembrane region" description="Helical" evidence="6">
    <location>
        <begin position="344"/>
        <end position="368"/>
    </location>
</feature>
<evidence type="ECO:0008006" key="10">
    <source>
        <dbReference type="Google" id="ProtNLM"/>
    </source>
</evidence>
<dbReference type="InterPro" id="IPR037185">
    <property type="entry name" value="EmrE-like"/>
</dbReference>
<gene>
    <name evidence="8" type="ORF">R9X50_00419000</name>
</gene>
<evidence type="ECO:0000256" key="7">
    <source>
        <dbReference type="SAM" id="SignalP"/>
    </source>
</evidence>
<keyword evidence="7" id="KW-0732">Signal</keyword>
<feature type="transmembrane region" description="Helical" evidence="6">
    <location>
        <begin position="171"/>
        <end position="191"/>
    </location>
</feature>